<keyword evidence="11" id="KW-1185">Reference proteome</keyword>
<dbReference type="InterPro" id="IPR003594">
    <property type="entry name" value="HATPase_dom"/>
</dbReference>
<accession>A0ABS3DHE3</accession>
<dbReference type="Gene3D" id="3.30.450.20">
    <property type="entry name" value="PAS domain"/>
    <property type="match status" value="1"/>
</dbReference>
<evidence type="ECO:0000259" key="8">
    <source>
        <dbReference type="PROSITE" id="PS50109"/>
    </source>
</evidence>
<evidence type="ECO:0000256" key="4">
    <source>
        <dbReference type="ARBA" id="ARBA00022679"/>
    </source>
</evidence>
<name>A0ABS3DHE3_9BACT</name>
<evidence type="ECO:0000259" key="9">
    <source>
        <dbReference type="PROSITE" id="PS50113"/>
    </source>
</evidence>
<dbReference type="InterPro" id="IPR025751">
    <property type="entry name" value="RsbRD_N_dom"/>
</dbReference>
<dbReference type="InterPro" id="IPR036097">
    <property type="entry name" value="HisK_dim/P_sf"/>
</dbReference>
<organism evidence="10 11">
    <name type="scientific">Corallococcus macrosporus</name>
    <dbReference type="NCBI Taxonomy" id="35"/>
    <lineage>
        <taxon>Bacteria</taxon>
        <taxon>Pseudomonadati</taxon>
        <taxon>Myxococcota</taxon>
        <taxon>Myxococcia</taxon>
        <taxon>Myxococcales</taxon>
        <taxon>Cystobacterineae</taxon>
        <taxon>Myxococcaceae</taxon>
        <taxon>Corallococcus</taxon>
    </lineage>
</organism>
<dbReference type="EC" id="2.7.13.3" evidence="2"/>
<dbReference type="Pfam" id="PF08448">
    <property type="entry name" value="PAS_4"/>
    <property type="match status" value="1"/>
</dbReference>
<proteinExistence type="predicted"/>
<dbReference type="Proteomes" id="UP000664052">
    <property type="component" value="Unassembled WGS sequence"/>
</dbReference>
<keyword evidence="5" id="KW-0418">Kinase</keyword>
<dbReference type="Pfam" id="PF14361">
    <property type="entry name" value="RsbRD_N"/>
    <property type="match status" value="1"/>
</dbReference>
<dbReference type="SMART" id="SM00387">
    <property type="entry name" value="HATPase_c"/>
    <property type="match status" value="1"/>
</dbReference>
<dbReference type="Gene3D" id="1.10.287.130">
    <property type="match status" value="1"/>
</dbReference>
<dbReference type="SUPFAM" id="SSF55874">
    <property type="entry name" value="ATPase domain of HSP90 chaperone/DNA topoisomerase II/histidine kinase"/>
    <property type="match status" value="1"/>
</dbReference>
<dbReference type="PANTHER" id="PTHR43711:SF1">
    <property type="entry name" value="HISTIDINE KINASE 1"/>
    <property type="match status" value="1"/>
</dbReference>
<dbReference type="EMBL" id="JAFIMU010000007">
    <property type="protein sequence ID" value="MBN8230743.1"/>
    <property type="molecule type" value="Genomic_DNA"/>
</dbReference>
<dbReference type="Pfam" id="PF00512">
    <property type="entry name" value="HisKA"/>
    <property type="match status" value="1"/>
</dbReference>
<protein>
    <recommendedName>
        <fullName evidence="2">histidine kinase</fullName>
        <ecNumber evidence="2">2.7.13.3</ecNumber>
    </recommendedName>
</protein>
<evidence type="ECO:0000313" key="11">
    <source>
        <dbReference type="Proteomes" id="UP000664052"/>
    </source>
</evidence>
<dbReference type="InterPro" id="IPR003661">
    <property type="entry name" value="HisK_dim/P_dom"/>
</dbReference>
<evidence type="ECO:0000256" key="5">
    <source>
        <dbReference type="ARBA" id="ARBA00022777"/>
    </source>
</evidence>
<dbReference type="PROSITE" id="PS50109">
    <property type="entry name" value="HIS_KIN"/>
    <property type="match status" value="1"/>
</dbReference>
<dbReference type="SUPFAM" id="SSF47384">
    <property type="entry name" value="Homodimeric domain of signal transducing histidine kinase"/>
    <property type="match status" value="1"/>
</dbReference>
<dbReference type="InterPro" id="IPR050736">
    <property type="entry name" value="Sensor_HK_Regulatory"/>
</dbReference>
<reference evidence="10 11" key="1">
    <citation type="submission" date="2021-02" db="EMBL/GenBank/DDBJ databases">
        <title>De Novo genome assembly of isolated myxobacteria.</title>
        <authorList>
            <person name="Stevens D.C."/>
        </authorList>
    </citation>
    <scope>NUCLEOTIDE SEQUENCE [LARGE SCALE GENOMIC DNA]</scope>
    <source>
        <strain evidence="10 11">ATCC 29039</strain>
    </source>
</reference>
<comment type="catalytic activity">
    <reaction evidence="1">
        <text>ATP + protein L-histidine = ADP + protein N-phospho-L-histidine.</text>
        <dbReference type="EC" id="2.7.13.3"/>
    </reaction>
</comment>
<dbReference type="InterPro" id="IPR005467">
    <property type="entry name" value="His_kinase_dom"/>
</dbReference>
<dbReference type="Gene3D" id="3.30.565.10">
    <property type="entry name" value="Histidine kinase-like ATPase, C-terminal domain"/>
    <property type="match status" value="1"/>
</dbReference>
<keyword evidence="4" id="KW-0808">Transferase</keyword>
<dbReference type="PRINTS" id="PR00344">
    <property type="entry name" value="BCTRLSENSOR"/>
</dbReference>
<dbReference type="InterPro" id="IPR035965">
    <property type="entry name" value="PAS-like_dom_sf"/>
</dbReference>
<evidence type="ECO:0000313" key="10">
    <source>
        <dbReference type="EMBL" id="MBN8230743.1"/>
    </source>
</evidence>
<feature type="domain" description="Histidine kinase" evidence="8">
    <location>
        <begin position="272"/>
        <end position="488"/>
    </location>
</feature>
<keyword evidence="6" id="KW-0902">Two-component regulatory system</keyword>
<evidence type="ECO:0000256" key="7">
    <source>
        <dbReference type="SAM" id="Coils"/>
    </source>
</evidence>
<gene>
    <name evidence="10" type="ORF">JYK02_24825</name>
</gene>
<sequence length="488" mass="54963">MSSLLLAQALRARREPIVQRWLVQERERTGDQEHSDDVLIDGLRGLLLELAGALEARERNEPEPVRRAAREHALQRWRLGLPLERITREYAGLRQVLLRELSDVRAHTDTGGWALLHEWLDHAVCECVTAYVQRQTGTLEHERQRFRVSLQRAPVMVFEQDLDLRYTWVHPHDAGTALVGHTDAELLQDRRTLGDVVQLKHRVFEQGEPAAGQVRIVQDGQERHYWLSLEPVRDRDGRVEGLVGAATDFTERVLQETELREALELREKLLGVVSHDLRNPVNAIVLSTESLLRQPKLEERQQQLLRRLRQAAQRAERLIGELLDYTRLRTSGLLPVTPAPCDLGHIAEQVMGEVSLAVPDRDLRVVRAPAADLRLDADPDRLAQLLTNLVRNALQHSLEGTRVTIRLDAAPDTVSVSVHNEGVPIPQHEQERMFEAFVQGEGASFRGGNVGLGLYIVKHILEAHRGGVVVHSTADAGTTFTVALPRAG</sequence>
<dbReference type="InterPro" id="IPR000700">
    <property type="entry name" value="PAS-assoc_C"/>
</dbReference>
<dbReference type="PANTHER" id="PTHR43711">
    <property type="entry name" value="TWO-COMPONENT HISTIDINE KINASE"/>
    <property type="match status" value="1"/>
</dbReference>
<dbReference type="SUPFAM" id="SSF55785">
    <property type="entry name" value="PYP-like sensor domain (PAS domain)"/>
    <property type="match status" value="1"/>
</dbReference>
<evidence type="ECO:0000256" key="2">
    <source>
        <dbReference type="ARBA" id="ARBA00012438"/>
    </source>
</evidence>
<dbReference type="PROSITE" id="PS50113">
    <property type="entry name" value="PAC"/>
    <property type="match status" value="1"/>
</dbReference>
<dbReference type="InterPro" id="IPR013656">
    <property type="entry name" value="PAS_4"/>
</dbReference>
<dbReference type="CDD" id="cd00082">
    <property type="entry name" value="HisKA"/>
    <property type="match status" value="1"/>
</dbReference>
<feature type="coiled-coil region" evidence="7">
    <location>
        <begin position="294"/>
        <end position="325"/>
    </location>
</feature>
<feature type="domain" description="PAC" evidence="9">
    <location>
        <begin position="210"/>
        <end position="261"/>
    </location>
</feature>
<evidence type="ECO:0000256" key="3">
    <source>
        <dbReference type="ARBA" id="ARBA00022553"/>
    </source>
</evidence>
<evidence type="ECO:0000256" key="1">
    <source>
        <dbReference type="ARBA" id="ARBA00000085"/>
    </source>
</evidence>
<comment type="caution">
    <text evidence="10">The sequence shown here is derived from an EMBL/GenBank/DDBJ whole genome shotgun (WGS) entry which is preliminary data.</text>
</comment>
<dbReference type="SMART" id="SM00388">
    <property type="entry name" value="HisKA"/>
    <property type="match status" value="1"/>
</dbReference>
<dbReference type="Pfam" id="PF02518">
    <property type="entry name" value="HATPase_c"/>
    <property type="match status" value="1"/>
</dbReference>
<dbReference type="InterPro" id="IPR004358">
    <property type="entry name" value="Sig_transdc_His_kin-like_C"/>
</dbReference>
<keyword evidence="7" id="KW-0175">Coiled coil</keyword>
<evidence type="ECO:0000256" key="6">
    <source>
        <dbReference type="ARBA" id="ARBA00023012"/>
    </source>
</evidence>
<dbReference type="RefSeq" id="WP_207054548.1">
    <property type="nucleotide sequence ID" value="NZ_JAFIMU010000007.1"/>
</dbReference>
<keyword evidence="3" id="KW-0597">Phosphoprotein</keyword>
<dbReference type="InterPro" id="IPR036890">
    <property type="entry name" value="HATPase_C_sf"/>
</dbReference>